<reference evidence="12 13" key="3">
    <citation type="journal article" date="2019" name="Int. J. Syst. Evol. Microbiol.">
        <title>Anaerobacillus isosaccharinicus sp. nov., an alkaliphilic bacterium which degrades isosaccharinic acid.</title>
        <authorList>
            <person name="Bassil N.M."/>
            <person name="Lloyd J.R."/>
        </authorList>
    </citation>
    <scope>NUCLEOTIDE SEQUENCE [LARGE SCALE GENOMIC DNA]</scope>
    <source>
        <strain evidence="12 13">NB2006</strain>
    </source>
</reference>
<evidence type="ECO:0000256" key="4">
    <source>
        <dbReference type="ARBA" id="ARBA00022519"/>
    </source>
</evidence>
<dbReference type="AlphaFoldDB" id="A0A1S2M3S7"/>
<accession>A0A1S2M3S7</accession>
<evidence type="ECO:0000259" key="10">
    <source>
        <dbReference type="Pfam" id="PF04290"/>
    </source>
</evidence>
<feature type="transmembrane region" description="Helical" evidence="9">
    <location>
        <begin position="97"/>
        <end position="118"/>
    </location>
</feature>
<evidence type="ECO:0000256" key="5">
    <source>
        <dbReference type="ARBA" id="ARBA00022692"/>
    </source>
</evidence>
<feature type="transmembrane region" description="Helical" evidence="9">
    <location>
        <begin position="21"/>
        <end position="46"/>
    </location>
</feature>
<keyword evidence="4" id="KW-0997">Cell inner membrane</keyword>
<dbReference type="GO" id="GO:0005886">
    <property type="term" value="C:plasma membrane"/>
    <property type="evidence" value="ECO:0007669"/>
    <property type="project" value="UniProtKB-SubCell"/>
</dbReference>
<evidence type="ECO:0000256" key="1">
    <source>
        <dbReference type="ARBA" id="ARBA00004429"/>
    </source>
</evidence>
<dbReference type="EMBL" id="LQXD01000081">
    <property type="protein sequence ID" value="OIJ19180.1"/>
    <property type="molecule type" value="Genomic_DNA"/>
</dbReference>
<keyword evidence="6 9" id="KW-1133">Transmembrane helix</keyword>
<dbReference type="PANTHER" id="PTHR35011">
    <property type="entry name" value="2,3-DIKETO-L-GULONATE TRAP TRANSPORTER SMALL PERMEASE PROTEIN YIAM"/>
    <property type="match status" value="1"/>
</dbReference>
<dbReference type="KEGG" id="aia:AWH56_021885"/>
<comment type="subcellular location">
    <subcellularLocation>
        <location evidence="1">Cell inner membrane</location>
        <topology evidence="1">Multi-pass membrane protein</topology>
    </subcellularLocation>
</comment>
<evidence type="ECO:0000313" key="12">
    <source>
        <dbReference type="EMBL" id="QOY35312.1"/>
    </source>
</evidence>
<protein>
    <submittedName>
        <fullName evidence="12">TRAP transporter small permease</fullName>
    </submittedName>
</protein>
<dbReference type="EMBL" id="CP063356">
    <property type="protein sequence ID" value="QOY35312.1"/>
    <property type="molecule type" value="Genomic_DNA"/>
</dbReference>
<evidence type="ECO:0000313" key="13">
    <source>
        <dbReference type="Proteomes" id="UP000180175"/>
    </source>
</evidence>
<reference evidence="12" key="4">
    <citation type="submission" date="2020-10" db="EMBL/GenBank/DDBJ databases">
        <authorList>
            <person name="Bassil N.M."/>
            <person name="Lloyd J.R."/>
        </authorList>
    </citation>
    <scope>NUCLEOTIDE SEQUENCE</scope>
    <source>
        <strain evidence="12">NB2006</strain>
    </source>
</reference>
<comment type="similarity">
    <text evidence="8">Belongs to the TRAP transporter small permease family.</text>
</comment>
<proteinExistence type="inferred from homology"/>
<evidence type="ECO:0000256" key="9">
    <source>
        <dbReference type="SAM" id="Phobius"/>
    </source>
</evidence>
<dbReference type="GO" id="GO:0015740">
    <property type="term" value="P:C4-dicarboxylate transport"/>
    <property type="evidence" value="ECO:0007669"/>
    <property type="project" value="TreeGrafter"/>
</dbReference>
<evidence type="ECO:0000313" key="11">
    <source>
        <dbReference type="EMBL" id="OIJ19180.1"/>
    </source>
</evidence>
<organism evidence="11 13">
    <name type="scientific">Anaerobacillus isosaccharinicus</name>
    <dbReference type="NCBI Taxonomy" id="1532552"/>
    <lineage>
        <taxon>Bacteria</taxon>
        <taxon>Bacillati</taxon>
        <taxon>Bacillota</taxon>
        <taxon>Bacilli</taxon>
        <taxon>Bacillales</taxon>
        <taxon>Bacillaceae</taxon>
        <taxon>Anaerobacillus</taxon>
    </lineage>
</organism>
<keyword evidence="3" id="KW-1003">Cell membrane</keyword>
<dbReference type="InterPro" id="IPR007387">
    <property type="entry name" value="TRAP_DctQ"/>
</dbReference>
<feature type="domain" description="Tripartite ATP-independent periplasmic transporters DctQ component" evidence="10">
    <location>
        <begin position="35"/>
        <end position="162"/>
    </location>
</feature>
<keyword evidence="7 9" id="KW-0472">Membrane</keyword>
<evidence type="ECO:0000256" key="8">
    <source>
        <dbReference type="ARBA" id="ARBA00038436"/>
    </source>
</evidence>
<dbReference type="Pfam" id="PF04290">
    <property type="entry name" value="DctQ"/>
    <property type="match status" value="1"/>
</dbReference>
<name>A0A1S2M3S7_9BACI</name>
<dbReference type="GO" id="GO:0022857">
    <property type="term" value="F:transmembrane transporter activity"/>
    <property type="evidence" value="ECO:0007669"/>
    <property type="project" value="TreeGrafter"/>
</dbReference>
<reference evidence="12 13" key="2">
    <citation type="journal article" date="2017" name="Genome Announc.">
        <title>Draft Genome Sequences of Four Alkaliphilic Bacteria Belonging to the Anaerobacillus Genus.</title>
        <authorList>
            <person name="Bassil N.M."/>
            <person name="Lloyd J.R."/>
        </authorList>
    </citation>
    <scope>NUCLEOTIDE SEQUENCE [LARGE SCALE GENOMIC DNA]</scope>
    <source>
        <strain evidence="12 13">NB2006</strain>
    </source>
</reference>
<evidence type="ECO:0000256" key="7">
    <source>
        <dbReference type="ARBA" id="ARBA00023136"/>
    </source>
</evidence>
<keyword evidence="5 9" id="KW-0812">Transmembrane</keyword>
<dbReference type="OrthoDB" id="9815614at2"/>
<sequence>MSTFSSLSQKIFRNVDRYISHFENFVIATGLIFISGLIFVNVISRYFFGTSINWAEELARYIIVWITFIGISTCTRFDDHVKIEVLTNKFRQSIREIIKKIVNVVNTLLALYLFYLGFVITINMYNIGNKSVTMGMPIWLLYLAVPIGTFLMSFQFLKKVLNK</sequence>
<feature type="transmembrane region" description="Helical" evidence="9">
    <location>
        <begin position="138"/>
        <end position="157"/>
    </location>
</feature>
<dbReference type="RefSeq" id="WP_071316938.1">
    <property type="nucleotide sequence ID" value="NZ_CP063356.2"/>
</dbReference>
<feature type="transmembrane region" description="Helical" evidence="9">
    <location>
        <begin position="58"/>
        <end position="77"/>
    </location>
</feature>
<dbReference type="Proteomes" id="UP000180175">
    <property type="component" value="Chromosome"/>
</dbReference>
<evidence type="ECO:0000256" key="6">
    <source>
        <dbReference type="ARBA" id="ARBA00022989"/>
    </source>
</evidence>
<evidence type="ECO:0000256" key="2">
    <source>
        <dbReference type="ARBA" id="ARBA00022448"/>
    </source>
</evidence>
<reference evidence="11 13" key="1">
    <citation type="submission" date="2016-10" db="EMBL/GenBank/DDBJ databases">
        <title>Draft genome sequences of four alkaliphilic bacteria belonging to the Anaerobacillus genus.</title>
        <authorList>
            <person name="Bassil N.M."/>
            <person name="Lloyd J.R."/>
        </authorList>
    </citation>
    <scope>NUCLEOTIDE SEQUENCE [LARGE SCALE GENOMIC DNA]</scope>
    <source>
        <strain evidence="11 13">NB2006</strain>
    </source>
</reference>
<evidence type="ECO:0000256" key="3">
    <source>
        <dbReference type="ARBA" id="ARBA00022475"/>
    </source>
</evidence>
<keyword evidence="2" id="KW-0813">Transport</keyword>
<gene>
    <name evidence="12" type="ORF">AWH56_021885</name>
    <name evidence="11" type="ORF">AWH56_09570</name>
</gene>
<dbReference type="InterPro" id="IPR055348">
    <property type="entry name" value="DctQ"/>
</dbReference>
<dbReference type="PANTHER" id="PTHR35011:SF2">
    <property type="entry name" value="2,3-DIKETO-L-GULONATE TRAP TRANSPORTER SMALL PERMEASE PROTEIN YIAM"/>
    <property type="match status" value="1"/>
</dbReference>
<keyword evidence="13" id="KW-1185">Reference proteome</keyword>